<gene>
    <name evidence="4" type="ORF">ZIOFF_049616</name>
</gene>
<dbReference type="GO" id="GO:0005509">
    <property type="term" value="F:calcium ion binding"/>
    <property type="evidence" value="ECO:0007669"/>
    <property type="project" value="InterPro"/>
</dbReference>
<dbReference type="Pfam" id="PF13499">
    <property type="entry name" value="EF-hand_7"/>
    <property type="match status" value="1"/>
</dbReference>
<keyword evidence="5" id="KW-1185">Reference proteome</keyword>
<dbReference type="SMART" id="SM00054">
    <property type="entry name" value="EFh"/>
    <property type="match status" value="2"/>
</dbReference>
<dbReference type="InterPro" id="IPR018247">
    <property type="entry name" value="EF_Hand_1_Ca_BS"/>
</dbReference>
<comment type="caution">
    <text evidence="4">The sequence shown here is derived from an EMBL/GenBank/DDBJ whole genome shotgun (WGS) entry which is preliminary data.</text>
</comment>
<dbReference type="AlphaFoldDB" id="A0A8J5KT31"/>
<dbReference type="InterPro" id="IPR039647">
    <property type="entry name" value="EF_hand_pair_protein_CML-like"/>
</dbReference>
<dbReference type="OrthoDB" id="26525at2759"/>
<dbReference type="FunFam" id="1.10.238.10:FF:000003">
    <property type="entry name" value="Calmodulin A"/>
    <property type="match status" value="1"/>
</dbReference>
<keyword evidence="2" id="KW-0677">Repeat</keyword>
<dbReference type="CDD" id="cd00051">
    <property type="entry name" value="EFh"/>
    <property type="match status" value="1"/>
</dbReference>
<evidence type="ECO:0000256" key="1">
    <source>
        <dbReference type="ARBA" id="ARBA00022723"/>
    </source>
</evidence>
<dbReference type="PANTHER" id="PTHR10891">
    <property type="entry name" value="EF-HAND CALCIUM-BINDING DOMAIN CONTAINING PROTEIN"/>
    <property type="match status" value="1"/>
</dbReference>
<dbReference type="EMBL" id="JACMSC010000014">
    <property type="protein sequence ID" value="KAG6488373.1"/>
    <property type="molecule type" value="Genomic_DNA"/>
</dbReference>
<evidence type="ECO:0000256" key="2">
    <source>
        <dbReference type="ARBA" id="ARBA00022737"/>
    </source>
</evidence>
<name>A0A8J5KT31_ZINOF</name>
<evidence type="ECO:0000259" key="3">
    <source>
        <dbReference type="PROSITE" id="PS50222"/>
    </source>
</evidence>
<dbReference type="PROSITE" id="PS00018">
    <property type="entry name" value="EF_HAND_1"/>
    <property type="match status" value="2"/>
</dbReference>
<reference evidence="4 5" key="1">
    <citation type="submission" date="2020-08" db="EMBL/GenBank/DDBJ databases">
        <title>Plant Genome Project.</title>
        <authorList>
            <person name="Zhang R.-G."/>
        </authorList>
    </citation>
    <scope>NUCLEOTIDE SEQUENCE [LARGE SCALE GENOMIC DNA]</scope>
    <source>
        <tissue evidence="4">Rhizome</tissue>
    </source>
</reference>
<keyword evidence="1" id="KW-0479">Metal-binding</keyword>
<dbReference type="PROSITE" id="PS50222">
    <property type="entry name" value="EF_HAND_2"/>
    <property type="match status" value="2"/>
</dbReference>
<feature type="domain" description="EF-hand" evidence="3">
    <location>
        <begin position="149"/>
        <end position="183"/>
    </location>
</feature>
<accession>A0A8J5KT31</accession>
<feature type="domain" description="EF-hand" evidence="3">
    <location>
        <begin position="111"/>
        <end position="146"/>
    </location>
</feature>
<sequence length="183" mass="20795">MATEEKLLYFSQGPASLPAIHKLLLLILIAIKKFALKYFGLSFSCPSITDEEEQQHHQRKQSTKNTAAGLQRGDLGLILWRMGLVPSPEGELNEEVDLEVLLPDLFTEDEPSWEELRQAFSVFDENGDGFIDDLELRRILQELGVGEGLEVDACRRMIQVQDRDGDGRIDFSDFVRFLEVGLR</sequence>
<proteinExistence type="predicted"/>
<protein>
    <recommendedName>
        <fullName evidence="3">EF-hand domain-containing protein</fullName>
    </recommendedName>
</protein>
<evidence type="ECO:0000313" key="5">
    <source>
        <dbReference type="Proteomes" id="UP000734854"/>
    </source>
</evidence>
<evidence type="ECO:0000313" key="4">
    <source>
        <dbReference type="EMBL" id="KAG6488373.1"/>
    </source>
</evidence>
<organism evidence="4 5">
    <name type="scientific">Zingiber officinale</name>
    <name type="common">Ginger</name>
    <name type="synonym">Amomum zingiber</name>
    <dbReference type="NCBI Taxonomy" id="94328"/>
    <lineage>
        <taxon>Eukaryota</taxon>
        <taxon>Viridiplantae</taxon>
        <taxon>Streptophyta</taxon>
        <taxon>Embryophyta</taxon>
        <taxon>Tracheophyta</taxon>
        <taxon>Spermatophyta</taxon>
        <taxon>Magnoliopsida</taxon>
        <taxon>Liliopsida</taxon>
        <taxon>Zingiberales</taxon>
        <taxon>Zingiberaceae</taxon>
        <taxon>Zingiber</taxon>
    </lineage>
</organism>
<dbReference type="Proteomes" id="UP000734854">
    <property type="component" value="Unassembled WGS sequence"/>
</dbReference>
<dbReference type="InterPro" id="IPR002048">
    <property type="entry name" value="EF_hand_dom"/>
</dbReference>